<dbReference type="InterPro" id="IPR013892">
    <property type="entry name" value="Cyt_c_biogenesis_Cmc1-like"/>
</dbReference>
<evidence type="ECO:0000313" key="6">
    <source>
        <dbReference type="Proteomes" id="UP001168821"/>
    </source>
</evidence>
<protein>
    <recommendedName>
        <fullName evidence="3">COX assembly mitochondrial protein</fullName>
    </recommendedName>
</protein>
<dbReference type="PANTHER" id="PTHR22977">
    <property type="entry name" value="COX ASSEMBLY MITOCHONDRIAL PROTEIN"/>
    <property type="match status" value="1"/>
</dbReference>
<feature type="region of interest" description="Disordered" evidence="4">
    <location>
        <begin position="1"/>
        <end position="26"/>
    </location>
</feature>
<dbReference type="Proteomes" id="UP001168821">
    <property type="component" value="Unassembled WGS sequence"/>
</dbReference>
<evidence type="ECO:0000256" key="3">
    <source>
        <dbReference type="RuleBase" id="RU364104"/>
    </source>
</evidence>
<keyword evidence="6" id="KW-1185">Reference proteome</keyword>
<keyword evidence="3" id="KW-0496">Mitochondrion</keyword>
<dbReference type="GO" id="GO:0005739">
    <property type="term" value="C:mitochondrion"/>
    <property type="evidence" value="ECO:0007669"/>
    <property type="project" value="UniProtKB-SubCell"/>
</dbReference>
<organism evidence="5 6">
    <name type="scientific">Zophobas morio</name>
    <dbReference type="NCBI Taxonomy" id="2755281"/>
    <lineage>
        <taxon>Eukaryota</taxon>
        <taxon>Metazoa</taxon>
        <taxon>Ecdysozoa</taxon>
        <taxon>Arthropoda</taxon>
        <taxon>Hexapoda</taxon>
        <taxon>Insecta</taxon>
        <taxon>Pterygota</taxon>
        <taxon>Neoptera</taxon>
        <taxon>Endopterygota</taxon>
        <taxon>Coleoptera</taxon>
        <taxon>Polyphaga</taxon>
        <taxon>Cucujiformia</taxon>
        <taxon>Tenebrionidae</taxon>
        <taxon>Zophobas</taxon>
    </lineage>
</organism>
<gene>
    <name evidence="5" type="ORF">Zmor_022716</name>
</gene>
<name>A0AA38M6N8_9CUCU</name>
<dbReference type="PROSITE" id="PS51808">
    <property type="entry name" value="CHCH"/>
    <property type="match status" value="1"/>
</dbReference>
<reference evidence="5" key="1">
    <citation type="journal article" date="2023" name="G3 (Bethesda)">
        <title>Whole genome assemblies of Zophobas morio and Tenebrio molitor.</title>
        <authorList>
            <person name="Kaur S."/>
            <person name="Stinson S.A."/>
            <person name="diCenzo G.C."/>
        </authorList>
    </citation>
    <scope>NUCLEOTIDE SEQUENCE</scope>
    <source>
        <strain evidence="5">QUZm001</strain>
    </source>
</reference>
<comment type="caution">
    <text evidence="5">The sequence shown here is derived from an EMBL/GenBank/DDBJ whole genome shotgun (WGS) entry which is preliminary data.</text>
</comment>
<evidence type="ECO:0000256" key="1">
    <source>
        <dbReference type="ARBA" id="ARBA00007347"/>
    </source>
</evidence>
<evidence type="ECO:0000313" key="5">
    <source>
        <dbReference type="EMBL" id="KAJ3645023.1"/>
    </source>
</evidence>
<dbReference type="EMBL" id="JALNTZ010000007">
    <property type="protein sequence ID" value="KAJ3645023.1"/>
    <property type="molecule type" value="Genomic_DNA"/>
</dbReference>
<sequence>MAAKQQKNILKEKYGSGPHGLGDPEDTSLRRVEIDVMIPKKMREIARDEKCKDYVEKFTECCKNSNVLMIFKCRAENAALKDCLTRWYEDEGFKNRCKNEYLKERSEYRRTGVTQKQKERLGVSM</sequence>
<evidence type="ECO:0000256" key="2">
    <source>
        <dbReference type="ARBA" id="ARBA00023157"/>
    </source>
</evidence>
<comment type="similarity">
    <text evidence="1 3">Belongs to the CMC family.</text>
</comment>
<dbReference type="PANTHER" id="PTHR22977:SF5">
    <property type="entry name" value="COX ASSEMBLY MITOCHONDRIAL PROTEIN HOMOLOG"/>
    <property type="match status" value="1"/>
</dbReference>
<comment type="subcellular location">
    <subcellularLocation>
        <location evidence="3">Mitochondrion</location>
    </subcellularLocation>
</comment>
<accession>A0AA38M6N8</accession>
<dbReference type="Pfam" id="PF08583">
    <property type="entry name" value="Cmc1"/>
    <property type="match status" value="1"/>
</dbReference>
<evidence type="ECO:0000256" key="4">
    <source>
        <dbReference type="SAM" id="MobiDB-lite"/>
    </source>
</evidence>
<keyword evidence="2" id="KW-1015">Disulfide bond</keyword>
<dbReference type="AlphaFoldDB" id="A0AA38M6N8"/>
<proteinExistence type="inferred from homology"/>